<reference evidence="2" key="2">
    <citation type="submission" date="2023-05" db="EMBL/GenBank/DDBJ databases">
        <authorList>
            <consortium name="Lawrence Berkeley National Laboratory"/>
            <person name="Steindorff A."/>
            <person name="Hensen N."/>
            <person name="Bonometti L."/>
            <person name="Westerberg I."/>
            <person name="Brannstrom I.O."/>
            <person name="Guillou S."/>
            <person name="Cros-Aarteil S."/>
            <person name="Calhoun S."/>
            <person name="Haridas S."/>
            <person name="Kuo A."/>
            <person name="Mondo S."/>
            <person name="Pangilinan J."/>
            <person name="Riley R."/>
            <person name="Labutti K."/>
            <person name="Andreopoulos B."/>
            <person name="Lipzen A."/>
            <person name="Chen C."/>
            <person name="Yanf M."/>
            <person name="Daum C."/>
            <person name="Ng V."/>
            <person name="Clum A."/>
            <person name="Ohm R."/>
            <person name="Martin F."/>
            <person name="Silar P."/>
            <person name="Natvig D."/>
            <person name="Lalanne C."/>
            <person name="Gautier V."/>
            <person name="Ament-Velasquez S.L."/>
            <person name="Kruys A."/>
            <person name="Hutchinson M.I."/>
            <person name="Powell A.J."/>
            <person name="Barry K."/>
            <person name="Miller A.N."/>
            <person name="Grigoriev I.V."/>
            <person name="Debuchy R."/>
            <person name="Gladieux P."/>
            <person name="Thoren M.H."/>
            <person name="Johannesson H."/>
        </authorList>
    </citation>
    <scope>NUCLEOTIDE SEQUENCE</scope>
    <source>
        <strain evidence="2">PSN309</strain>
    </source>
</reference>
<gene>
    <name evidence="2" type="ORF">QBC35DRAFT_495478</name>
</gene>
<dbReference type="Proteomes" id="UP001302126">
    <property type="component" value="Unassembled WGS sequence"/>
</dbReference>
<dbReference type="InterPro" id="IPR025633">
    <property type="entry name" value="DUF4291"/>
</dbReference>
<comment type="caution">
    <text evidence="2">The sequence shown here is derived from an EMBL/GenBank/DDBJ whole genome shotgun (WGS) entry which is preliminary data.</text>
</comment>
<dbReference type="PANTHER" id="PTHR38567:SF1">
    <property type="entry name" value="DUF4291 DOMAIN-CONTAINING PROTEIN"/>
    <property type="match status" value="1"/>
</dbReference>
<reference evidence="2" key="1">
    <citation type="journal article" date="2023" name="Mol. Phylogenet. Evol.">
        <title>Genome-scale phylogeny and comparative genomics of the fungal order Sordariales.</title>
        <authorList>
            <person name="Hensen N."/>
            <person name="Bonometti L."/>
            <person name="Westerberg I."/>
            <person name="Brannstrom I.O."/>
            <person name="Guillou S."/>
            <person name="Cros-Aarteil S."/>
            <person name="Calhoun S."/>
            <person name="Haridas S."/>
            <person name="Kuo A."/>
            <person name="Mondo S."/>
            <person name="Pangilinan J."/>
            <person name="Riley R."/>
            <person name="LaButti K."/>
            <person name="Andreopoulos B."/>
            <person name="Lipzen A."/>
            <person name="Chen C."/>
            <person name="Yan M."/>
            <person name="Daum C."/>
            <person name="Ng V."/>
            <person name="Clum A."/>
            <person name="Steindorff A."/>
            <person name="Ohm R.A."/>
            <person name="Martin F."/>
            <person name="Silar P."/>
            <person name="Natvig D.O."/>
            <person name="Lalanne C."/>
            <person name="Gautier V."/>
            <person name="Ament-Velasquez S.L."/>
            <person name="Kruys A."/>
            <person name="Hutchinson M.I."/>
            <person name="Powell A.J."/>
            <person name="Barry K."/>
            <person name="Miller A.N."/>
            <person name="Grigoriev I.V."/>
            <person name="Debuchy R."/>
            <person name="Gladieux P."/>
            <person name="Hiltunen Thoren M."/>
            <person name="Johannesson H."/>
        </authorList>
    </citation>
    <scope>NUCLEOTIDE SEQUENCE</scope>
    <source>
        <strain evidence="2">PSN309</strain>
    </source>
</reference>
<evidence type="ECO:0000256" key="1">
    <source>
        <dbReference type="SAM" id="MobiDB-lite"/>
    </source>
</evidence>
<keyword evidence="3" id="KW-1185">Reference proteome</keyword>
<name>A0AAN6WUR1_9PEZI</name>
<evidence type="ECO:0000313" key="2">
    <source>
        <dbReference type="EMBL" id="KAK4188748.1"/>
    </source>
</evidence>
<accession>A0AAN6WUR1</accession>
<proteinExistence type="predicted"/>
<dbReference type="Pfam" id="PF14124">
    <property type="entry name" value="DUF4291"/>
    <property type="match status" value="1"/>
</dbReference>
<dbReference type="EMBL" id="MU864384">
    <property type="protein sequence ID" value="KAK4188748.1"/>
    <property type="molecule type" value="Genomic_DNA"/>
</dbReference>
<feature type="compositionally biased region" description="Basic and acidic residues" evidence="1">
    <location>
        <begin position="119"/>
        <end position="141"/>
    </location>
</feature>
<sequence length="237" mass="26722">MSSPTPASLPPVSRAKPVATRQIRAHYDEETITVYQAYSKTIATAAVEHQKLNASPDYKTATRMTWIKPSWAWMLYRSGYSYKDSRQARILAIKMRHGDFVKLLEMGVLSSNHATSHTSDGKGQGERGAEGDEKEGRKEKLGGVRIQWDPERTVRLEKIEGVRSIQIGIPGDMVERWIGEMIVSIEDVTDKARMLKRVLDEDEGVTDAELIERGLVPEERVFEVPVGGVARERLRMD</sequence>
<evidence type="ECO:0000313" key="3">
    <source>
        <dbReference type="Proteomes" id="UP001302126"/>
    </source>
</evidence>
<protein>
    <recommendedName>
        <fullName evidence="4">ATP-dependent RNA helicase DHX8</fullName>
    </recommendedName>
</protein>
<dbReference type="PANTHER" id="PTHR38567">
    <property type="entry name" value="DUF4291 DOMAIN-CONTAINING PROTEIN"/>
    <property type="match status" value="1"/>
</dbReference>
<dbReference type="AlphaFoldDB" id="A0AAN6WUR1"/>
<evidence type="ECO:0008006" key="4">
    <source>
        <dbReference type="Google" id="ProtNLM"/>
    </source>
</evidence>
<organism evidence="2 3">
    <name type="scientific">Podospora australis</name>
    <dbReference type="NCBI Taxonomy" id="1536484"/>
    <lineage>
        <taxon>Eukaryota</taxon>
        <taxon>Fungi</taxon>
        <taxon>Dikarya</taxon>
        <taxon>Ascomycota</taxon>
        <taxon>Pezizomycotina</taxon>
        <taxon>Sordariomycetes</taxon>
        <taxon>Sordariomycetidae</taxon>
        <taxon>Sordariales</taxon>
        <taxon>Podosporaceae</taxon>
        <taxon>Podospora</taxon>
    </lineage>
</organism>
<feature type="region of interest" description="Disordered" evidence="1">
    <location>
        <begin position="112"/>
        <end position="141"/>
    </location>
</feature>